<evidence type="ECO:0000313" key="3">
    <source>
        <dbReference type="Proteomes" id="UP001165082"/>
    </source>
</evidence>
<protein>
    <submittedName>
        <fullName evidence="2">Uncharacterized protein</fullName>
    </submittedName>
</protein>
<feature type="compositionally biased region" description="Polar residues" evidence="1">
    <location>
        <begin position="1"/>
        <end position="20"/>
    </location>
</feature>
<feature type="region of interest" description="Disordered" evidence="1">
    <location>
        <begin position="1"/>
        <end position="22"/>
    </location>
</feature>
<reference evidence="2" key="1">
    <citation type="submission" date="2022-07" db="EMBL/GenBank/DDBJ databases">
        <title>Genome analysis of Parmales, a sister group of diatoms, reveals the evolutionary specialization of diatoms from phago-mixotrophs to photoautotrophs.</title>
        <authorList>
            <person name="Ban H."/>
            <person name="Sato S."/>
            <person name="Yoshikawa S."/>
            <person name="Kazumasa Y."/>
            <person name="Nakamura Y."/>
            <person name="Ichinomiya M."/>
            <person name="Saitoh K."/>
            <person name="Sato N."/>
            <person name="Blanc-Mathieu R."/>
            <person name="Endo H."/>
            <person name="Kuwata A."/>
            <person name="Ogata H."/>
        </authorList>
    </citation>
    <scope>NUCLEOTIDE SEQUENCE</scope>
</reference>
<dbReference type="Proteomes" id="UP001165082">
    <property type="component" value="Unassembled WGS sequence"/>
</dbReference>
<comment type="caution">
    <text evidence="2">The sequence shown here is derived from an EMBL/GenBank/DDBJ whole genome shotgun (WGS) entry which is preliminary data.</text>
</comment>
<organism evidence="2 3">
    <name type="scientific">Triparma retinervis</name>
    <dbReference type="NCBI Taxonomy" id="2557542"/>
    <lineage>
        <taxon>Eukaryota</taxon>
        <taxon>Sar</taxon>
        <taxon>Stramenopiles</taxon>
        <taxon>Ochrophyta</taxon>
        <taxon>Bolidophyceae</taxon>
        <taxon>Parmales</taxon>
        <taxon>Triparmaceae</taxon>
        <taxon>Triparma</taxon>
    </lineage>
</organism>
<proteinExistence type="predicted"/>
<dbReference type="EMBL" id="BRXZ01002928">
    <property type="protein sequence ID" value="GMH73095.1"/>
    <property type="molecule type" value="Genomic_DNA"/>
</dbReference>
<gene>
    <name evidence="2" type="ORF">TrRE_jg3027</name>
</gene>
<sequence length="94" mass="10531">MDLMKQNPTNPITSLSTSTAPKLPPLKCMLFIDGTWLYYSLYQRQSSPGKAPENPLQDAFGTAWTLTHGISWDKLPGIIAKSLSEQFHPTKFHP</sequence>
<evidence type="ECO:0000313" key="2">
    <source>
        <dbReference type="EMBL" id="GMH73095.1"/>
    </source>
</evidence>
<keyword evidence="3" id="KW-1185">Reference proteome</keyword>
<dbReference type="AlphaFoldDB" id="A0A9W7ANE7"/>
<dbReference type="OrthoDB" id="445357at2759"/>
<name>A0A9W7ANE7_9STRA</name>
<evidence type="ECO:0000256" key="1">
    <source>
        <dbReference type="SAM" id="MobiDB-lite"/>
    </source>
</evidence>
<accession>A0A9W7ANE7</accession>